<dbReference type="Pfam" id="PF07664">
    <property type="entry name" value="FeoB_C"/>
    <property type="match status" value="1"/>
</dbReference>
<keyword evidence="2 16" id="KW-0813">Transport</keyword>
<feature type="binding site" evidence="14">
    <location>
        <begin position="52"/>
        <end position="56"/>
    </location>
    <ligand>
        <name>GTP</name>
        <dbReference type="ChEBI" id="CHEBI:37565"/>
        <label>1</label>
    </ligand>
</feature>
<evidence type="ECO:0000256" key="10">
    <source>
        <dbReference type="ARBA" id="ARBA00023065"/>
    </source>
</evidence>
<feature type="binding site" evidence="15">
    <location>
        <position position="42"/>
    </location>
    <ligand>
        <name>Mg(2+)</name>
        <dbReference type="ChEBI" id="CHEBI:18420"/>
        <label>2</label>
    </ligand>
</feature>
<keyword evidence="3" id="KW-1003">Cell membrane</keyword>
<organism evidence="19 20">
    <name type="scientific">Oleispira antarctica RB-8</name>
    <dbReference type="NCBI Taxonomy" id="698738"/>
    <lineage>
        <taxon>Bacteria</taxon>
        <taxon>Pseudomonadati</taxon>
        <taxon>Pseudomonadota</taxon>
        <taxon>Gammaproteobacteria</taxon>
        <taxon>Oceanospirillales</taxon>
        <taxon>Oceanospirillaceae</taxon>
        <taxon>Oleispira</taxon>
    </lineage>
</organism>
<feature type="binding site" evidence="15">
    <location>
        <position position="41"/>
    </location>
    <ligand>
        <name>Mg(2+)</name>
        <dbReference type="ChEBI" id="CHEBI:18420"/>
        <label>2</label>
    </ligand>
</feature>
<keyword evidence="5" id="KW-0997">Cell inner membrane</keyword>
<dbReference type="InterPro" id="IPR027417">
    <property type="entry name" value="P-loop_NTPase"/>
</dbReference>
<evidence type="ECO:0000256" key="17">
    <source>
        <dbReference type="SAM" id="MobiDB-lite"/>
    </source>
</evidence>
<feature type="transmembrane region" description="Helical" evidence="16">
    <location>
        <begin position="492"/>
        <end position="510"/>
    </location>
</feature>
<feature type="binding site" evidence="14">
    <location>
        <begin position="155"/>
        <end position="158"/>
    </location>
    <ligand>
        <name>GTP</name>
        <dbReference type="ChEBI" id="CHEBI:37565"/>
        <label>1</label>
    </ligand>
</feature>
<evidence type="ECO:0000256" key="15">
    <source>
        <dbReference type="PIRSR" id="PIRSR603373-2"/>
    </source>
</evidence>
<keyword evidence="20" id="KW-1185">Reference proteome</keyword>
<feature type="binding site" evidence="15">
    <location>
        <position position="38"/>
    </location>
    <ligand>
        <name>Mg(2+)</name>
        <dbReference type="ChEBI" id="CHEBI:18420"/>
        <label>2</label>
    </ligand>
</feature>
<evidence type="ECO:0000313" key="19">
    <source>
        <dbReference type="EMBL" id="CCK75103.1"/>
    </source>
</evidence>
<evidence type="ECO:0000256" key="9">
    <source>
        <dbReference type="ARBA" id="ARBA00023004"/>
    </source>
</evidence>
<accession>R4YPF3</accession>
<keyword evidence="4 16" id="KW-0410">Iron transport</keyword>
<evidence type="ECO:0000256" key="12">
    <source>
        <dbReference type="ARBA" id="ARBA00023136"/>
    </source>
</evidence>
<dbReference type="OrthoDB" id="9809127at2"/>
<feature type="transmembrane region" description="Helical" evidence="16">
    <location>
        <begin position="259"/>
        <end position="281"/>
    </location>
</feature>
<evidence type="ECO:0000256" key="4">
    <source>
        <dbReference type="ARBA" id="ARBA00022496"/>
    </source>
</evidence>
<keyword evidence="9 16" id="KW-0408">Iron</keyword>
<dbReference type="Proteomes" id="UP000032749">
    <property type="component" value="Chromosome"/>
</dbReference>
<dbReference type="InterPro" id="IPR050860">
    <property type="entry name" value="FeoB_GTPase"/>
</dbReference>
<evidence type="ECO:0000256" key="2">
    <source>
        <dbReference type="ARBA" id="ARBA00022448"/>
    </source>
</evidence>
<evidence type="ECO:0000256" key="5">
    <source>
        <dbReference type="ARBA" id="ARBA00022519"/>
    </source>
</evidence>
<dbReference type="HOGENOM" id="CLU_013350_3_0_6"/>
<dbReference type="EMBL" id="FO203512">
    <property type="protein sequence ID" value="CCK75103.1"/>
    <property type="molecule type" value="Genomic_DNA"/>
</dbReference>
<dbReference type="AlphaFoldDB" id="R4YPF3"/>
<dbReference type="KEGG" id="oai:OLEAN_C09270"/>
<keyword evidence="6 16" id="KW-0812">Transmembrane</keyword>
<feature type="domain" description="FeoB-type G" evidence="18">
    <location>
        <begin position="20"/>
        <end position="204"/>
    </location>
</feature>
<keyword evidence="10" id="KW-0406">Ion transport</keyword>
<feature type="transmembrane region" description="Helical" evidence="16">
    <location>
        <begin position="682"/>
        <end position="703"/>
    </location>
</feature>
<keyword evidence="8 16" id="KW-1133">Transmembrane helix</keyword>
<keyword evidence="15" id="KW-0479">Metal-binding</keyword>
<feature type="binding site" evidence="14">
    <location>
        <begin position="73"/>
        <end position="76"/>
    </location>
    <ligand>
        <name>GTP</name>
        <dbReference type="ChEBI" id="CHEBI:37565"/>
        <label>1</label>
    </ligand>
</feature>
<dbReference type="GO" id="GO:0046872">
    <property type="term" value="F:metal ion binding"/>
    <property type="evidence" value="ECO:0007669"/>
    <property type="project" value="UniProtKB-KW"/>
</dbReference>
<comment type="subcellular location">
    <subcellularLocation>
        <location evidence="1 16">Cell inner membrane</location>
        <topology evidence="1 16">Multi-pass membrane protein</topology>
    </subcellularLocation>
</comment>
<dbReference type="STRING" id="698738.OLEAN_C09270"/>
<dbReference type="SMR" id="R4YPF3"/>
<gene>
    <name evidence="19" type="primary">feoB</name>
    <name evidence="19" type="ORF">OLEAN_C09270</name>
</gene>
<feature type="transmembrane region" description="Helical" evidence="16">
    <location>
        <begin position="407"/>
        <end position="429"/>
    </location>
</feature>
<evidence type="ECO:0000259" key="18">
    <source>
        <dbReference type="PROSITE" id="PS51711"/>
    </source>
</evidence>
<keyword evidence="7 14" id="KW-0547">Nucleotide-binding</keyword>
<dbReference type="Pfam" id="PF07670">
    <property type="entry name" value="Gate"/>
    <property type="match status" value="2"/>
</dbReference>
<keyword evidence="12 16" id="KW-0472">Membrane</keyword>
<dbReference type="GO" id="GO:0005886">
    <property type="term" value="C:plasma membrane"/>
    <property type="evidence" value="ECO:0007669"/>
    <property type="project" value="UniProtKB-SubCell"/>
</dbReference>
<evidence type="ECO:0000256" key="1">
    <source>
        <dbReference type="ARBA" id="ARBA00004429"/>
    </source>
</evidence>
<dbReference type="Gene3D" id="3.40.50.300">
    <property type="entry name" value="P-loop containing nucleotide triphosphate hydrolases"/>
    <property type="match status" value="1"/>
</dbReference>
<dbReference type="PRINTS" id="PR00326">
    <property type="entry name" value="GTP1OBG"/>
</dbReference>
<evidence type="ECO:0000256" key="14">
    <source>
        <dbReference type="PIRSR" id="PIRSR603373-1"/>
    </source>
</evidence>
<dbReference type="InterPro" id="IPR030389">
    <property type="entry name" value="G_FEOB_dom"/>
</dbReference>
<keyword evidence="15" id="KW-0460">Magnesium</keyword>
<evidence type="ECO:0000313" key="20">
    <source>
        <dbReference type="Proteomes" id="UP000032749"/>
    </source>
</evidence>
<dbReference type="PANTHER" id="PTHR43185:SF1">
    <property type="entry name" value="FE(2+) TRANSPORTER FEOB"/>
    <property type="match status" value="1"/>
</dbReference>
<dbReference type="NCBIfam" id="TIGR00437">
    <property type="entry name" value="feoB"/>
    <property type="match status" value="1"/>
</dbReference>
<reference evidence="19 20" key="1">
    <citation type="journal article" date="2013" name="Nat. Commun.">
        <title>Genome sequence and functional genomic analysis of the oil-degrading bacterium Oleispira antarctica.</title>
        <authorList>
            <person name="Kube M."/>
            <person name="Chernikova T.N."/>
            <person name="Al-Ramahi Y."/>
            <person name="Beloqui A."/>
            <person name="Lopez-Cortez N."/>
            <person name="Guazzaroni M.E."/>
            <person name="Heipieper H.J."/>
            <person name="Klages S."/>
            <person name="Kotsyurbenko O.R."/>
            <person name="Langer I."/>
            <person name="Nechitaylo T.Y."/>
            <person name="Lunsdorf H."/>
            <person name="Fernandez M."/>
            <person name="Juarez S."/>
            <person name="Ciordia S."/>
            <person name="Singer A."/>
            <person name="Kagan O."/>
            <person name="Egorova O."/>
            <person name="Petit P.A."/>
            <person name="Stogios P."/>
            <person name="Kim Y."/>
            <person name="Tchigvintsev A."/>
            <person name="Flick R."/>
            <person name="Denaro R."/>
            <person name="Genovese M."/>
            <person name="Albar J.P."/>
            <person name="Reva O.N."/>
            <person name="Martinez-Gomariz M."/>
            <person name="Tran H."/>
            <person name="Ferrer M."/>
            <person name="Savchenko A."/>
            <person name="Yakunin A.F."/>
            <person name="Yakimov M.M."/>
            <person name="Golyshina O.V."/>
            <person name="Reinhardt R."/>
            <person name="Golyshin P.N."/>
        </authorList>
    </citation>
    <scope>NUCLEOTIDE SEQUENCE [LARGE SCALE GENOMIC DNA]</scope>
</reference>
<dbReference type="SUPFAM" id="SSF52540">
    <property type="entry name" value="P-loop containing nucleoside triphosphate hydrolases"/>
    <property type="match status" value="1"/>
</dbReference>
<evidence type="ECO:0000256" key="7">
    <source>
        <dbReference type="ARBA" id="ARBA00022741"/>
    </source>
</evidence>
<feature type="compositionally biased region" description="Low complexity" evidence="17">
    <location>
        <begin position="1"/>
        <end position="15"/>
    </location>
</feature>
<dbReference type="InterPro" id="IPR011642">
    <property type="entry name" value="Gate_dom"/>
</dbReference>
<feature type="compositionally biased region" description="Basic and acidic residues" evidence="17">
    <location>
        <begin position="91"/>
        <end position="100"/>
    </location>
</feature>
<dbReference type="InterPro" id="IPR011640">
    <property type="entry name" value="Fe2_transport_prot_B_C"/>
</dbReference>
<feature type="transmembrane region" description="Helical" evidence="16">
    <location>
        <begin position="435"/>
        <end position="454"/>
    </location>
</feature>
<dbReference type="GO" id="GO:0015093">
    <property type="term" value="F:ferrous iron transmembrane transporter activity"/>
    <property type="evidence" value="ECO:0007669"/>
    <property type="project" value="UniProtKB-UniRule"/>
</dbReference>
<evidence type="ECO:0000256" key="6">
    <source>
        <dbReference type="ARBA" id="ARBA00022692"/>
    </source>
</evidence>
<proteinExistence type="inferred from homology"/>
<evidence type="ECO:0000256" key="8">
    <source>
        <dbReference type="ARBA" id="ARBA00022989"/>
    </source>
</evidence>
<feature type="transmembrane region" description="Helical" evidence="16">
    <location>
        <begin position="709"/>
        <end position="728"/>
    </location>
</feature>
<feature type="binding site" evidence="14">
    <location>
        <begin position="27"/>
        <end position="34"/>
    </location>
    <ligand>
        <name>GTP</name>
        <dbReference type="ChEBI" id="CHEBI:37565"/>
        <label>1</label>
    </ligand>
</feature>
<feature type="transmembrane region" description="Helical" evidence="16">
    <location>
        <begin position="374"/>
        <end position="395"/>
    </location>
</feature>
<evidence type="ECO:0000256" key="16">
    <source>
        <dbReference type="RuleBase" id="RU362098"/>
    </source>
</evidence>
<evidence type="ECO:0000256" key="11">
    <source>
        <dbReference type="ARBA" id="ARBA00023134"/>
    </source>
</evidence>
<dbReference type="PANTHER" id="PTHR43185">
    <property type="entry name" value="FERROUS IRON TRANSPORT PROTEIN B"/>
    <property type="match status" value="1"/>
</dbReference>
<protein>
    <recommendedName>
        <fullName evidence="13 16">Ferrous iron transport protein B</fullName>
    </recommendedName>
</protein>
<feature type="region of interest" description="Disordered" evidence="17">
    <location>
        <begin position="1"/>
        <end position="21"/>
    </location>
</feature>
<feature type="transmembrane region" description="Helical" evidence="16">
    <location>
        <begin position="319"/>
        <end position="345"/>
    </location>
</feature>
<name>R4YPF3_OLEAN</name>
<feature type="binding site" evidence="15">
    <location>
        <position position="39"/>
    </location>
    <ligand>
        <name>Mg(2+)</name>
        <dbReference type="ChEBI" id="CHEBI:18420"/>
        <label>2</label>
    </ligand>
</feature>
<dbReference type="PROSITE" id="PS51711">
    <property type="entry name" value="G_FEOB"/>
    <property type="match status" value="1"/>
</dbReference>
<dbReference type="Pfam" id="PF02421">
    <property type="entry name" value="FeoB_N"/>
    <property type="match status" value="1"/>
</dbReference>
<comment type="function">
    <text evidence="16">Probable transporter of a GTP-driven Fe(2+) uptake system.</text>
</comment>
<feature type="transmembrane region" description="Helical" evidence="16">
    <location>
        <begin position="649"/>
        <end position="670"/>
    </location>
</feature>
<dbReference type="InterPro" id="IPR003373">
    <property type="entry name" value="Fe2_transport_prot-B"/>
</dbReference>
<dbReference type="GO" id="GO:0005525">
    <property type="term" value="F:GTP binding"/>
    <property type="evidence" value="ECO:0007669"/>
    <property type="project" value="UniProtKB-KW"/>
</dbReference>
<dbReference type="FunFam" id="3.40.50.300:FF:000426">
    <property type="entry name" value="Ferrous iron transport protein B"/>
    <property type="match status" value="1"/>
</dbReference>
<keyword evidence="11 14" id="KW-0342">GTP-binding</keyword>
<dbReference type="CDD" id="cd01879">
    <property type="entry name" value="FeoB"/>
    <property type="match status" value="1"/>
</dbReference>
<dbReference type="PATRIC" id="fig|698738.3.peg.967"/>
<feature type="region of interest" description="Disordered" evidence="17">
    <location>
        <begin position="83"/>
        <end position="105"/>
    </location>
</feature>
<sequence>MTTNISNAASTSNTSGEKKRNTIALIGNPNCGKTTLFNTLTGAHQRVGNWPGVTVERKSGEYKHADTEYEVIDLPGTYSINSNFTGTKNTAKTDSEKKTNNDNGDSIDEQIAQQFIHNKEADLIINVLDASSLERGLYLTSQLFDSGIPMIVALNMIDVAHSKGMHLDHQALAERLGCPVVPLVASKGDGLITLMDSIENRLLKPPTQQRTLAFSDDAMKNEPALIQARYEWVDQVCQQAMTLSEKKSKTISEYIDDIVLNRILALPIFMGVMYLLFMFAINVGSAFIDFFDITAGALFVETPRWLLNSINAPEWLTALIADGVGGGVQLVASFIPVIAALFLSLSFLEDVGFMARGAFIIDRLMRGLGLPGKAFVPLIVGFGCNVPSVMAARTLNKEGDRLITTLMAPFMSCGARLTVYVLFASAFFVDNGATVVFALYITGILVAVLSAFLVRRLILPSSDSSFIMELPPYLLPTFRNLWMHTWHRLKGFVLRAGKAIVGVVIILNVLNSMGTDGSFGNQNQEQSVLSEVGRFLTPAFTPMGIEKDNWAATVGIFTGLFAKEVVVGTLDALYTTSDKNTDDFDLLNSLKDAVDSIAVNLTDVANNLDDPLGLDMGDLSDTQSIALKQEVASSTIEVIQQKFHGQWGAFVYLLFILLYMPCVATLGAIVKEHGAYWAGFSMLWSFSVAYVLAVGLFQGVTWAQHPTTSLMWIVGLGVWQIVLTILLFRSGKKQARKENLIPMVDVS</sequence>
<comment type="similarity">
    <text evidence="16">Belongs to the TRAFAC class TrmE-Era-EngA-EngB-Septin-like GTPase superfamily. FeoB GTPase (TC 9.A.8) family.</text>
</comment>
<evidence type="ECO:0000256" key="3">
    <source>
        <dbReference type="ARBA" id="ARBA00022475"/>
    </source>
</evidence>
<evidence type="ECO:0000256" key="13">
    <source>
        <dbReference type="NCBIfam" id="TIGR00437"/>
    </source>
</evidence>
<dbReference type="InterPro" id="IPR006073">
    <property type="entry name" value="GTP-bd"/>
</dbReference>